<dbReference type="AlphaFoldDB" id="A0A2M7DQI4"/>
<comment type="caution">
    <text evidence="2">The sequence shown here is derived from an EMBL/GenBank/DDBJ whole genome shotgun (WGS) entry which is preliminary data.</text>
</comment>
<evidence type="ECO:0008006" key="4">
    <source>
        <dbReference type="Google" id="ProtNLM"/>
    </source>
</evidence>
<proteinExistence type="predicted"/>
<gene>
    <name evidence="2" type="ORF">COS18_00925</name>
</gene>
<dbReference type="Pfam" id="PF07963">
    <property type="entry name" value="N_methyl"/>
    <property type="match status" value="1"/>
</dbReference>
<dbReference type="NCBIfam" id="TIGR02532">
    <property type="entry name" value="IV_pilin_GFxxxE"/>
    <property type="match status" value="1"/>
</dbReference>
<organism evidence="2 3">
    <name type="scientific">Candidatus Falkowbacteria bacterium CG02_land_8_20_14_3_00_36_14</name>
    <dbReference type="NCBI Taxonomy" id="1974560"/>
    <lineage>
        <taxon>Bacteria</taxon>
        <taxon>Candidatus Falkowiibacteriota</taxon>
    </lineage>
</organism>
<keyword evidence="1" id="KW-0472">Membrane</keyword>
<evidence type="ECO:0000256" key="1">
    <source>
        <dbReference type="SAM" id="Phobius"/>
    </source>
</evidence>
<dbReference type="InterPro" id="IPR012902">
    <property type="entry name" value="N_methyl_site"/>
</dbReference>
<accession>A0A2M7DQI4</accession>
<protein>
    <recommendedName>
        <fullName evidence="4">Type IV pilus modification protein PilV</fullName>
    </recommendedName>
</protein>
<keyword evidence="1" id="KW-1133">Transmembrane helix</keyword>
<evidence type="ECO:0000313" key="2">
    <source>
        <dbReference type="EMBL" id="PIV52022.1"/>
    </source>
</evidence>
<evidence type="ECO:0000313" key="3">
    <source>
        <dbReference type="Proteomes" id="UP000228896"/>
    </source>
</evidence>
<sequence length="176" mass="18970">MHKILKSQIGFSLLEVVIATTVISVGLVGILGLVIQNIAIQQTYKNTLVASMLAQEGLELARNIRDKNWLTAGADYNDGLAPLGVIATSTIYYDYNNKKIATSSAVAIDSAAAKLYLDANGFYINSGTATSTIFSRIIVATVSATASSTVVKAEVGWSDRGKKRNYIAETILYDWR</sequence>
<dbReference type="Proteomes" id="UP000228896">
    <property type="component" value="Unassembled WGS sequence"/>
</dbReference>
<keyword evidence="1" id="KW-0812">Transmembrane</keyword>
<dbReference type="EMBL" id="PETS01000017">
    <property type="protein sequence ID" value="PIV52022.1"/>
    <property type="molecule type" value="Genomic_DNA"/>
</dbReference>
<name>A0A2M7DQI4_9BACT</name>
<feature type="transmembrane region" description="Helical" evidence="1">
    <location>
        <begin position="12"/>
        <end position="35"/>
    </location>
</feature>
<reference evidence="3" key="1">
    <citation type="submission" date="2017-09" db="EMBL/GenBank/DDBJ databases">
        <title>Depth-based differentiation of microbial function through sediment-hosted aquifers and enrichment of novel symbionts in the deep terrestrial subsurface.</title>
        <authorList>
            <person name="Probst A.J."/>
            <person name="Ladd B."/>
            <person name="Jarett J.K."/>
            <person name="Geller-Mcgrath D.E."/>
            <person name="Sieber C.M.K."/>
            <person name="Emerson J.B."/>
            <person name="Anantharaman K."/>
            <person name="Thomas B.C."/>
            <person name="Malmstrom R."/>
            <person name="Stieglmeier M."/>
            <person name="Klingl A."/>
            <person name="Woyke T."/>
            <person name="Ryan C.M."/>
            <person name="Banfield J.F."/>
        </authorList>
    </citation>
    <scope>NUCLEOTIDE SEQUENCE [LARGE SCALE GENOMIC DNA]</scope>
</reference>